<protein>
    <submittedName>
        <fullName evidence="1">Uncharacterized protein</fullName>
    </submittedName>
</protein>
<proteinExistence type="predicted"/>
<name>A0ACC4AIK9_POPAL</name>
<reference evidence="1 2" key="1">
    <citation type="journal article" date="2024" name="Plant Biotechnol. J.">
        <title>Genome and CRISPR/Cas9 system of a widespread forest tree (Populus alba) in the world.</title>
        <authorList>
            <person name="Liu Y.J."/>
            <person name="Jiang P.F."/>
            <person name="Han X.M."/>
            <person name="Li X.Y."/>
            <person name="Wang H.M."/>
            <person name="Wang Y.J."/>
            <person name="Wang X.X."/>
            <person name="Zeng Q.Y."/>
        </authorList>
    </citation>
    <scope>NUCLEOTIDE SEQUENCE [LARGE SCALE GENOMIC DNA]</scope>
    <source>
        <strain evidence="2">cv. PAL-ZL1</strain>
    </source>
</reference>
<evidence type="ECO:0000313" key="1">
    <source>
        <dbReference type="EMBL" id="KAL3566001.1"/>
    </source>
</evidence>
<evidence type="ECO:0000313" key="2">
    <source>
        <dbReference type="Proteomes" id="UP000309997"/>
    </source>
</evidence>
<dbReference type="Proteomes" id="UP000309997">
    <property type="component" value="Unassembled WGS sequence"/>
</dbReference>
<accession>A0ACC4AIK9</accession>
<organism evidence="1 2">
    <name type="scientific">Populus alba</name>
    <name type="common">White poplar</name>
    <dbReference type="NCBI Taxonomy" id="43335"/>
    <lineage>
        <taxon>Eukaryota</taxon>
        <taxon>Viridiplantae</taxon>
        <taxon>Streptophyta</taxon>
        <taxon>Embryophyta</taxon>
        <taxon>Tracheophyta</taxon>
        <taxon>Spermatophyta</taxon>
        <taxon>Magnoliopsida</taxon>
        <taxon>eudicotyledons</taxon>
        <taxon>Gunneridae</taxon>
        <taxon>Pentapetalae</taxon>
        <taxon>rosids</taxon>
        <taxon>fabids</taxon>
        <taxon>Malpighiales</taxon>
        <taxon>Salicaceae</taxon>
        <taxon>Saliceae</taxon>
        <taxon>Populus</taxon>
    </lineage>
</organism>
<gene>
    <name evidence="1" type="ORF">D5086_031416</name>
</gene>
<sequence length="68" mass="7675">MALQGGKFKGVQTRKLWFVCQEAMAPHVCKELGAQPSFLERLAFSSEMENSGNILRCRILFSLPFLNV</sequence>
<dbReference type="EMBL" id="RCHU02000018">
    <property type="protein sequence ID" value="KAL3566001.1"/>
    <property type="molecule type" value="Genomic_DNA"/>
</dbReference>
<keyword evidence="2" id="KW-1185">Reference proteome</keyword>
<comment type="caution">
    <text evidence="1">The sequence shown here is derived from an EMBL/GenBank/DDBJ whole genome shotgun (WGS) entry which is preliminary data.</text>
</comment>